<proteinExistence type="predicted"/>
<evidence type="ECO:0000313" key="2">
    <source>
        <dbReference type="Proteomes" id="UP001321473"/>
    </source>
</evidence>
<accession>A0AAQ4E290</accession>
<dbReference type="EMBL" id="JARKHS020023411">
    <property type="protein sequence ID" value="KAK8768830.1"/>
    <property type="molecule type" value="Genomic_DNA"/>
</dbReference>
<sequence>MSIYDSNFPAPCRKIEYAASDQNVRATFSLTQVFDTFKFAVAISDSDNDTIFECMSANRTAIDPVEKTATYVFMFPNTGQEIPFHVKAGDIPGTITFTVDGGNV</sequence>
<dbReference type="AlphaFoldDB" id="A0AAQ4E290"/>
<keyword evidence="2" id="KW-1185">Reference proteome</keyword>
<comment type="caution">
    <text evidence="1">The sequence shown here is derived from an EMBL/GenBank/DDBJ whole genome shotgun (WGS) entry which is preliminary data.</text>
</comment>
<protein>
    <submittedName>
        <fullName evidence="1">Uncharacterized protein</fullName>
    </submittedName>
</protein>
<gene>
    <name evidence="1" type="ORF">V5799_014704</name>
</gene>
<dbReference type="Proteomes" id="UP001321473">
    <property type="component" value="Unassembled WGS sequence"/>
</dbReference>
<evidence type="ECO:0000313" key="1">
    <source>
        <dbReference type="EMBL" id="KAK8768830.1"/>
    </source>
</evidence>
<reference evidence="1 2" key="1">
    <citation type="journal article" date="2023" name="Arcadia Sci">
        <title>De novo assembly of a long-read Amblyomma americanum tick genome.</title>
        <authorList>
            <person name="Chou S."/>
            <person name="Poskanzer K.E."/>
            <person name="Rollins M."/>
            <person name="Thuy-Boun P.S."/>
        </authorList>
    </citation>
    <scope>NUCLEOTIDE SEQUENCE [LARGE SCALE GENOMIC DNA]</scope>
    <source>
        <strain evidence="1">F_SG_1</strain>
        <tissue evidence="1">Salivary glands</tissue>
    </source>
</reference>
<name>A0AAQ4E290_AMBAM</name>
<organism evidence="1 2">
    <name type="scientific">Amblyomma americanum</name>
    <name type="common">Lone star tick</name>
    <dbReference type="NCBI Taxonomy" id="6943"/>
    <lineage>
        <taxon>Eukaryota</taxon>
        <taxon>Metazoa</taxon>
        <taxon>Ecdysozoa</taxon>
        <taxon>Arthropoda</taxon>
        <taxon>Chelicerata</taxon>
        <taxon>Arachnida</taxon>
        <taxon>Acari</taxon>
        <taxon>Parasitiformes</taxon>
        <taxon>Ixodida</taxon>
        <taxon>Ixodoidea</taxon>
        <taxon>Ixodidae</taxon>
        <taxon>Amblyomminae</taxon>
        <taxon>Amblyomma</taxon>
    </lineage>
</organism>